<name>A0AB34IJM1_PRYPA</name>
<evidence type="ECO:0008006" key="3">
    <source>
        <dbReference type="Google" id="ProtNLM"/>
    </source>
</evidence>
<accession>A0AB34IJM1</accession>
<evidence type="ECO:0000313" key="2">
    <source>
        <dbReference type="Proteomes" id="UP001515480"/>
    </source>
</evidence>
<dbReference type="EMBL" id="JBGBPQ010000025">
    <property type="protein sequence ID" value="KAL1499292.1"/>
    <property type="molecule type" value="Genomic_DNA"/>
</dbReference>
<sequence>MPPRNPECVFGLRQPALWEDSLVVVPAVYREWLSPARPPAWLVYQAVVYLYQRLNASAPCFALNSAFESGVFLRFIVDHYNHLPAHAAFLQADWFAMRKAQPFPYTPFDLWQLGCVRRATRPHAWTHWLPLGLRHTVWPPYQVQRVADFFGTSYTYRMLPICSGAHGLYMESCWREIAHLFSIPVGGGHQSVARINLTFYPAQNFVASRWQLRRHSLQTYEKAMDQFVVRGDCVRPGTALTVWPELRSLASDAQLELMEAMSNRTSARPKNFDKVMVAIALEHLMHAIFGNQPLQGAPPAELPTRNCSSFVPAPEVHPDRVTDPLGVAWKSEKCKTTPQH</sequence>
<gene>
    <name evidence="1" type="ORF">AB1Y20_011500</name>
</gene>
<protein>
    <recommendedName>
        <fullName evidence="3">Aminotransferase-like plant mobile domain-containing protein</fullName>
    </recommendedName>
</protein>
<evidence type="ECO:0000313" key="1">
    <source>
        <dbReference type="EMBL" id="KAL1499292.1"/>
    </source>
</evidence>
<dbReference type="Proteomes" id="UP001515480">
    <property type="component" value="Unassembled WGS sequence"/>
</dbReference>
<proteinExistence type="predicted"/>
<comment type="caution">
    <text evidence="1">The sequence shown here is derived from an EMBL/GenBank/DDBJ whole genome shotgun (WGS) entry which is preliminary data.</text>
</comment>
<keyword evidence="2" id="KW-1185">Reference proteome</keyword>
<organism evidence="1 2">
    <name type="scientific">Prymnesium parvum</name>
    <name type="common">Toxic golden alga</name>
    <dbReference type="NCBI Taxonomy" id="97485"/>
    <lineage>
        <taxon>Eukaryota</taxon>
        <taxon>Haptista</taxon>
        <taxon>Haptophyta</taxon>
        <taxon>Prymnesiophyceae</taxon>
        <taxon>Prymnesiales</taxon>
        <taxon>Prymnesiaceae</taxon>
        <taxon>Prymnesium</taxon>
    </lineage>
</organism>
<reference evidence="1 2" key="1">
    <citation type="journal article" date="2024" name="Science">
        <title>Giant polyketide synthase enzymes in the biosynthesis of giant marine polyether toxins.</title>
        <authorList>
            <person name="Fallon T.R."/>
            <person name="Shende V.V."/>
            <person name="Wierzbicki I.H."/>
            <person name="Pendleton A.L."/>
            <person name="Watervoot N.F."/>
            <person name="Auber R.P."/>
            <person name="Gonzalez D.J."/>
            <person name="Wisecaver J.H."/>
            <person name="Moore B.S."/>
        </authorList>
    </citation>
    <scope>NUCLEOTIDE SEQUENCE [LARGE SCALE GENOMIC DNA]</scope>
    <source>
        <strain evidence="1 2">12B1</strain>
    </source>
</reference>
<dbReference type="AlphaFoldDB" id="A0AB34IJM1"/>